<comment type="caution">
    <text evidence="2">The sequence shown here is derived from an EMBL/GenBank/DDBJ whole genome shotgun (WGS) entry which is preliminary data.</text>
</comment>
<reference evidence="2 3" key="1">
    <citation type="submission" date="2021-06" db="EMBL/GenBank/DDBJ databases">
        <title>Caerostris extrusa draft genome.</title>
        <authorList>
            <person name="Kono N."/>
            <person name="Arakawa K."/>
        </authorList>
    </citation>
    <scope>NUCLEOTIDE SEQUENCE [LARGE SCALE GENOMIC DNA]</scope>
</reference>
<evidence type="ECO:0000313" key="2">
    <source>
        <dbReference type="EMBL" id="GIY45558.1"/>
    </source>
</evidence>
<dbReference type="Proteomes" id="UP001054945">
    <property type="component" value="Unassembled WGS sequence"/>
</dbReference>
<feature type="region of interest" description="Disordered" evidence="1">
    <location>
        <begin position="40"/>
        <end position="59"/>
    </location>
</feature>
<accession>A0AAV4TNQ7</accession>
<evidence type="ECO:0000313" key="3">
    <source>
        <dbReference type="Proteomes" id="UP001054945"/>
    </source>
</evidence>
<dbReference type="AlphaFoldDB" id="A0AAV4TNQ7"/>
<proteinExistence type="predicted"/>
<organism evidence="2 3">
    <name type="scientific">Caerostris extrusa</name>
    <name type="common">Bark spider</name>
    <name type="synonym">Caerostris bankana</name>
    <dbReference type="NCBI Taxonomy" id="172846"/>
    <lineage>
        <taxon>Eukaryota</taxon>
        <taxon>Metazoa</taxon>
        <taxon>Ecdysozoa</taxon>
        <taxon>Arthropoda</taxon>
        <taxon>Chelicerata</taxon>
        <taxon>Arachnida</taxon>
        <taxon>Araneae</taxon>
        <taxon>Araneomorphae</taxon>
        <taxon>Entelegynae</taxon>
        <taxon>Araneoidea</taxon>
        <taxon>Araneidae</taxon>
        <taxon>Caerostris</taxon>
    </lineage>
</organism>
<feature type="compositionally biased region" description="Polar residues" evidence="1">
    <location>
        <begin position="40"/>
        <end position="49"/>
    </location>
</feature>
<evidence type="ECO:0000256" key="1">
    <source>
        <dbReference type="SAM" id="MobiDB-lite"/>
    </source>
</evidence>
<sequence>MQMPDARAPRRCHAPGTIWRVQVYAKTICSHTNYNVKSLRAQDSSLQQRPNDKRRKRGGWNKRLVFASADHGFGPMGNRMASGARVLEYYRAQVQKVEMGLRKRCGLFV</sequence>
<keyword evidence="3" id="KW-1185">Reference proteome</keyword>
<dbReference type="EMBL" id="BPLR01011283">
    <property type="protein sequence ID" value="GIY45558.1"/>
    <property type="molecule type" value="Genomic_DNA"/>
</dbReference>
<protein>
    <submittedName>
        <fullName evidence="2">Uncharacterized protein</fullName>
    </submittedName>
</protein>
<name>A0AAV4TNQ7_CAEEX</name>
<gene>
    <name evidence="2" type="ORF">CEXT_207921</name>
</gene>